<evidence type="ECO:0000313" key="6">
    <source>
        <dbReference type="Proteomes" id="UP000820669"/>
    </source>
</evidence>
<evidence type="ECO:0000256" key="2">
    <source>
        <dbReference type="ARBA" id="ARBA00023295"/>
    </source>
</evidence>
<keyword evidence="6" id="KW-1185">Reference proteome</keyword>
<evidence type="ECO:0000256" key="3">
    <source>
        <dbReference type="PROSITE-ProRule" id="PRU01100"/>
    </source>
</evidence>
<comment type="caution">
    <text evidence="5">The sequence shown here is derived from an EMBL/GenBank/DDBJ whole genome shotgun (WGS) entry which is preliminary data.</text>
</comment>
<feature type="domain" description="GH26" evidence="4">
    <location>
        <begin position="1"/>
        <end position="274"/>
    </location>
</feature>
<dbReference type="SUPFAM" id="SSF51445">
    <property type="entry name" value="(Trans)glycosidases"/>
    <property type="match status" value="1"/>
</dbReference>
<evidence type="ECO:0000256" key="1">
    <source>
        <dbReference type="ARBA" id="ARBA00022801"/>
    </source>
</evidence>
<dbReference type="InterPro" id="IPR022790">
    <property type="entry name" value="GH26_dom"/>
</dbReference>
<reference evidence="5 6" key="1">
    <citation type="submission" date="2020-04" db="EMBL/GenBank/DDBJ databases">
        <authorList>
            <person name="Klaysubun C."/>
            <person name="Duangmal K."/>
            <person name="Lipun K."/>
        </authorList>
    </citation>
    <scope>NUCLEOTIDE SEQUENCE [LARGE SCALE GENOMIC DNA]</scope>
    <source>
        <strain evidence="5 6">K10HN5</strain>
    </source>
</reference>
<dbReference type="EMBL" id="JAAXLA010000048">
    <property type="protein sequence ID" value="NMI00080.1"/>
    <property type="molecule type" value="Genomic_DNA"/>
</dbReference>
<dbReference type="Pfam" id="PF02156">
    <property type="entry name" value="Glyco_hydro_26"/>
    <property type="match status" value="1"/>
</dbReference>
<evidence type="ECO:0000313" key="5">
    <source>
        <dbReference type="EMBL" id="NMI00080.1"/>
    </source>
</evidence>
<feature type="active site" description="Proton donor" evidence="3">
    <location>
        <position position="107"/>
    </location>
</feature>
<protein>
    <recommendedName>
        <fullName evidence="4">GH26 domain-containing protein</fullName>
    </recommendedName>
</protein>
<evidence type="ECO:0000259" key="4">
    <source>
        <dbReference type="PROSITE" id="PS51764"/>
    </source>
</evidence>
<dbReference type="PROSITE" id="PS51764">
    <property type="entry name" value="GH26"/>
    <property type="match status" value="1"/>
</dbReference>
<name>A0ABX1SGL9_9PSEU</name>
<gene>
    <name evidence="5" type="ORF">HF526_22605</name>
</gene>
<keyword evidence="1 3" id="KW-0378">Hydrolase</keyword>
<keyword evidence="2 3" id="KW-0326">Glycosidase</keyword>
<accession>A0ABX1SGL9</accession>
<organism evidence="5 6">
    <name type="scientific">Pseudonocardia acidicola</name>
    <dbReference type="NCBI Taxonomy" id="2724939"/>
    <lineage>
        <taxon>Bacteria</taxon>
        <taxon>Bacillati</taxon>
        <taxon>Actinomycetota</taxon>
        <taxon>Actinomycetes</taxon>
        <taxon>Pseudonocardiales</taxon>
        <taxon>Pseudonocardiaceae</taxon>
        <taxon>Pseudonocardia</taxon>
    </lineage>
</organism>
<dbReference type="Proteomes" id="UP000820669">
    <property type="component" value="Unassembled WGS sequence"/>
</dbReference>
<dbReference type="InterPro" id="IPR017853">
    <property type="entry name" value="GH"/>
</dbReference>
<sequence>MPQFDAWRGGRVSAVGHTYLPGGSWSDIEGPSWLVQPWAAWRTADPNRLLVLNVPMSDANEAGLTDAQVADRLRRGAAGEFDQHYQVLAQRLVAAGAGDTVIVLGWEMNGDTYSGRCGPDPQAWQSYWQRIVTTMRQVPGAAFRFDFAPSRGEDAVAWPQCYPGDRYVDIIGMDTYDQDPGTTFQDYIDQPYGLKFQVEFAAAHGKPVSYPEWGLFRRGDDPAFIQGMHDWIATHDVVYETVTDYCPHGVWQCGAQNPKSAALYQKLFGPGSTA</sequence>
<proteinExistence type="inferred from homology"/>
<feature type="active site" description="Nucleophile" evidence="3">
    <location>
        <position position="212"/>
    </location>
</feature>
<dbReference type="Gene3D" id="3.20.20.80">
    <property type="entry name" value="Glycosidases"/>
    <property type="match status" value="1"/>
</dbReference>
<comment type="similarity">
    <text evidence="3">Belongs to the glycosyl hydrolase 26 family.</text>
</comment>